<dbReference type="InterPro" id="IPR005312">
    <property type="entry name" value="DUF1759"/>
</dbReference>
<gene>
    <name evidence="2" type="ORF">WA026_019629</name>
</gene>
<evidence type="ECO:0000256" key="1">
    <source>
        <dbReference type="SAM" id="MobiDB-lite"/>
    </source>
</evidence>
<evidence type="ECO:0000313" key="2">
    <source>
        <dbReference type="EMBL" id="KAK9872842.1"/>
    </source>
</evidence>
<feature type="compositionally biased region" description="Polar residues" evidence="1">
    <location>
        <begin position="156"/>
        <end position="171"/>
    </location>
</feature>
<organism evidence="2 3">
    <name type="scientific">Henosepilachna vigintioctopunctata</name>
    <dbReference type="NCBI Taxonomy" id="420089"/>
    <lineage>
        <taxon>Eukaryota</taxon>
        <taxon>Metazoa</taxon>
        <taxon>Ecdysozoa</taxon>
        <taxon>Arthropoda</taxon>
        <taxon>Hexapoda</taxon>
        <taxon>Insecta</taxon>
        <taxon>Pterygota</taxon>
        <taxon>Neoptera</taxon>
        <taxon>Endopterygota</taxon>
        <taxon>Coleoptera</taxon>
        <taxon>Polyphaga</taxon>
        <taxon>Cucujiformia</taxon>
        <taxon>Coccinelloidea</taxon>
        <taxon>Coccinellidae</taxon>
        <taxon>Epilachninae</taxon>
        <taxon>Epilachnini</taxon>
        <taxon>Henosepilachna</taxon>
    </lineage>
</organism>
<proteinExistence type="predicted"/>
<comment type="caution">
    <text evidence="2">The sequence shown here is derived from an EMBL/GenBank/DDBJ whole genome shotgun (WGS) entry which is preliminary data.</text>
</comment>
<protein>
    <submittedName>
        <fullName evidence="2">Uncharacterized protein</fullName>
    </submittedName>
</protein>
<dbReference type="EMBL" id="JARQZJ010000013">
    <property type="protein sequence ID" value="KAK9872842.1"/>
    <property type="molecule type" value="Genomic_DNA"/>
</dbReference>
<keyword evidence="3" id="KW-1185">Reference proteome</keyword>
<reference evidence="2 3" key="1">
    <citation type="submission" date="2023-03" db="EMBL/GenBank/DDBJ databases">
        <title>Genome insight into feeding habits of ladybird beetles.</title>
        <authorList>
            <person name="Li H.-S."/>
            <person name="Huang Y.-H."/>
            <person name="Pang H."/>
        </authorList>
    </citation>
    <scope>NUCLEOTIDE SEQUENCE [LARGE SCALE GENOMIC DNA]</scope>
    <source>
        <strain evidence="2">SYSU_2023b</strain>
        <tissue evidence="2">Whole body</tissue>
    </source>
</reference>
<sequence length="278" mass="32335">MELDDIAEKQQELGNEVIRDLANWKKYAVSKKTPEYFEKRRKITEKFIEDTDQKHIVAESIRDKDHSYFKRKFIEQIREAEAETSKYLEECEKKFVMTLQPRSTVATRKPSTSEDTKQMIQTMTAQPYAESSYNAKQTLLDDWEYVEKKMNEYGRTKTNSPMNISRQTASKTDSRRQEYQNSRDRHSSFHREILALPNSDLESAKRIKDLDDTAEECHQAISNLGVDTSSWGTFITHIIATNIESTSPARASGNQDIEEDVWHTPMKAMSFHTETTPT</sequence>
<evidence type="ECO:0000313" key="3">
    <source>
        <dbReference type="Proteomes" id="UP001431783"/>
    </source>
</evidence>
<dbReference type="Pfam" id="PF03564">
    <property type="entry name" value="DUF1759"/>
    <property type="match status" value="1"/>
</dbReference>
<feature type="region of interest" description="Disordered" evidence="1">
    <location>
        <begin position="155"/>
        <end position="188"/>
    </location>
</feature>
<dbReference type="Proteomes" id="UP001431783">
    <property type="component" value="Unassembled WGS sequence"/>
</dbReference>
<feature type="compositionally biased region" description="Basic and acidic residues" evidence="1">
    <location>
        <begin position="172"/>
        <end position="188"/>
    </location>
</feature>
<accession>A0AAW1TWW4</accession>
<name>A0AAW1TWW4_9CUCU</name>
<dbReference type="AlphaFoldDB" id="A0AAW1TWW4"/>